<reference evidence="2" key="1">
    <citation type="submission" date="2019-10" db="EMBL/GenBank/DDBJ databases">
        <title>Nonomuraea sp. nov., isolated from Phyllanthus amarus.</title>
        <authorList>
            <person name="Klykleung N."/>
            <person name="Tanasupawat S."/>
        </authorList>
    </citation>
    <scope>NUCLEOTIDE SEQUENCE [LARGE SCALE GENOMIC DNA]</scope>
    <source>
        <strain evidence="2">3MP-10</strain>
    </source>
</reference>
<comment type="caution">
    <text evidence="2">The sequence shown here is derived from an EMBL/GenBank/DDBJ whole genome shotgun (WGS) entry which is preliminary data.</text>
</comment>
<accession>A0A5N6AEA8</accession>
<feature type="compositionally biased region" description="Pro residues" evidence="1">
    <location>
        <begin position="57"/>
        <end position="68"/>
    </location>
</feature>
<feature type="region of interest" description="Disordered" evidence="1">
    <location>
        <begin position="1"/>
        <end position="86"/>
    </location>
</feature>
<protein>
    <submittedName>
        <fullName evidence="2">Uncharacterized protein</fullName>
    </submittedName>
</protein>
<organism evidence="2 3">
    <name type="scientific">Streptomyces mimosae</name>
    <dbReference type="NCBI Taxonomy" id="2586635"/>
    <lineage>
        <taxon>Bacteria</taxon>
        <taxon>Bacillati</taxon>
        <taxon>Actinomycetota</taxon>
        <taxon>Actinomycetes</taxon>
        <taxon>Kitasatosporales</taxon>
        <taxon>Streptomycetaceae</taxon>
        <taxon>Streptomyces</taxon>
    </lineage>
</organism>
<keyword evidence="3" id="KW-1185">Reference proteome</keyword>
<name>A0A5N6AEA8_9ACTN</name>
<evidence type="ECO:0000256" key="1">
    <source>
        <dbReference type="SAM" id="MobiDB-lite"/>
    </source>
</evidence>
<evidence type="ECO:0000313" key="2">
    <source>
        <dbReference type="EMBL" id="KAB8166306.1"/>
    </source>
</evidence>
<proteinExistence type="predicted"/>
<evidence type="ECO:0000313" key="3">
    <source>
        <dbReference type="Proteomes" id="UP000314251"/>
    </source>
</evidence>
<dbReference type="EMBL" id="VDLY02000006">
    <property type="protein sequence ID" value="KAB8166306.1"/>
    <property type="molecule type" value="Genomic_DNA"/>
</dbReference>
<sequence length="86" mass="8884">MRSAGGGAVERPCRSARRPGRQRCTPAPASASAPVRGPTPAQHTRAYPRAGQAPARTPAPAPAPPAAPAPRAGRAAPWRLRHKPLC</sequence>
<gene>
    <name evidence="2" type="ORF">FH607_010730</name>
</gene>
<dbReference type="Proteomes" id="UP000314251">
    <property type="component" value="Unassembled WGS sequence"/>
</dbReference>
<dbReference type="AlphaFoldDB" id="A0A5N6AEA8"/>